<evidence type="ECO:0000313" key="1">
    <source>
        <dbReference type="EMBL" id="KGM98368.1"/>
    </source>
</evidence>
<reference evidence="1 2" key="1">
    <citation type="submission" date="2014-01" db="EMBL/GenBank/DDBJ databases">
        <title>Plasmidome dynamics in the species complex Clostridium novyi sensu lato converts strains of independent lineages into distinctly different pathogens.</title>
        <authorList>
            <person name="Skarin H."/>
            <person name="Segerman B."/>
        </authorList>
    </citation>
    <scope>NUCLEOTIDE SEQUENCE [LARGE SCALE GENOMIC DNA]</scope>
    <source>
        <strain evidence="1 2">DC5</strain>
    </source>
</reference>
<accession>A0A0A0ICU7</accession>
<proteinExistence type="predicted"/>
<dbReference type="Proteomes" id="UP000030014">
    <property type="component" value="Unassembled WGS sequence"/>
</dbReference>
<dbReference type="SUPFAM" id="SSF56978">
    <property type="entry name" value="Perfringolysin"/>
    <property type="match status" value="1"/>
</dbReference>
<comment type="caution">
    <text evidence="1">The sequence shown here is derived from an EMBL/GenBank/DDBJ whole genome shotgun (WGS) entry which is preliminary data.</text>
</comment>
<dbReference type="AlphaFoldDB" id="A0A0A0ICU7"/>
<organism evidence="1 2">
    <name type="scientific">Clostridium botulinum C/D str. DC5</name>
    <dbReference type="NCBI Taxonomy" id="1443128"/>
    <lineage>
        <taxon>Bacteria</taxon>
        <taxon>Bacillati</taxon>
        <taxon>Bacillota</taxon>
        <taxon>Clostridia</taxon>
        <taxon>Eubacteriales</taxon>
        <taxon>Clostridiaceae</taxon>
        <taxon>Clostridium</taxon>
    </lineage>
</organism>
<evidence type="ECO:0000313" key="2">
    <source>
        <dbReference type="Proteomes" id="UP000030014"/>
    </source>
</evidence>
<name>A0A0A0ICU7_CLOBO</name>
<protein>
    <submittedName>
        <fullName evidence="1">Uncharacterized protein</fullName>
    </submittedName>
</protein>
<dbReference type="Gene3D" id="2.60.40.1430">
    <property type="entry name" value="Perfringolysin, domain 4"/>
    <property type="match status" value="1"/>
</dbReference>
<dbReference type="InterPro" id="IPR038700">
    <property type="entry name" value="Thiol_cytolys_C_sf"/>
</dbReference>
<dbReference type="InterPro" id="IPR036359">
    <property type="entry name" value="Thiol_cytolysin_sf"/>
</dbReference>
<gene>
    <name evidence="1" type="ORF">Z955_11470</name>
</gene>
<dbReference type="EMBL" id="JDRY01000055">
    <property type="protein sequence ID" value="KGM98368.1"/>
    <property type="molecule type" value="Genomic_DNA"/>
</dbReference>
<dbReference type="GO" id="GO:0015485">
    <property type="term" value="F:cholesterol binding"/>
    <property type="evidence" value="ECO:0007669"/>
    <property type="project" value="InterPro"/>
</dbReference>
<sequence>MNISTSSYVKVTNNGAFFASFDVIYLLEGQVYTATSSEFGAGVTRIINIPSGATNITVKIEIAEFIGVWSTLLTKIYQTTGEYCFQTSGTTLSPSCKEVTCGTGDNGSNGNQQSCCCCCCCCPCSTQSSNINTCNNPCSMTSYDCGNDYYSMDPCSSMNSCCTDYTMTPCSAMNSYCTDYTNNMNTSVMNSYSGCNYGC</sequence>